<dbReference type="Gene3D" id="2.120.10.30">
    <property type="entry name" value="TolB, C-terminal domain"/>
    <property type="match status" value="1"/>
</dbReference>
<dbReference type="AlphaFoldDB" id="A0A6J8D6I3"/>
<dbReference type="PROSITE" id="PS50119">
    <property type="entry name" value="ZF_BBOX"/>
    <property type="match status" value="2"/>
</dbReference>
<dbReference type="SMART" id="SM00336">
    <property type="entry name" value="BBOX"/>
    <property type="match status" value="2"/>
</dbReference>
<organism evidence="4 5">
    <name type="scientific">Mytilus coruscus</name>
    <name type="common">Sea mussel</name>
    <dbReference type="NCBI Taxonomy" id="42192"/>
    <lineage>
        <taxon>Eukaryota</taxon>
        <taxon>Metazoa</taxon>
        <taxon>Spiralia</taxon>
        <taxon>Lophotrochozoa</taxon>
        <taxon>Mollusca</taxon>
        <taxon>Bivalvia</taxon>
        <taxon>Autobranchia</taxon>
        <taxon>Pteriomorphia</taxon>
        <taxon>Mytilida</taxon>
        <taxon>Mytiloidea</taxon>
        <taxon>Mytilidae</taxon>
        <taxon>Mytilinae</taxon>
        <taxon>Mytilus</taxon>
    </lineage>
</organism>
<keyword evidence="1" id="KW-0479">Metal-binding</keyword>
<dbReference type="InterPro" id="IPR011042">
    <property type="entry name" value="6-blade_b-propeller_TolB-like"/>
</dbReference>
<keyword evidence="2" id="KW-0175">Coiled coil</keyword>
<dbReference type="PANTHER" id="PTHR25462">
    <property type="entry name" value="BONUS, ISOFORM C-RELATED"/>
    <property type="match status" value="1"/>
</dbReference>
<dbReference type="Gene3D" id="3.30.160.60">
    <property type="entry name" value="Classic Zinc Finger"/>
    <property type="match status" value="1"/>
</dbReference>
<reference evidence="4 5" key="1">
    <citation type="submission" date="2020-06" db="EMBL/GenBank/DDBJ databases">
        <authorList>
            <person name="Li R."/>
            <person name="Bekaert M."/>
        </authorList>
    </citation>
    <scope>NUCLEOTIDE SEQUENCE [LARGE SCALE GENOMIC DNA]</scope>
    <source>
        <strain evidence="5">wild</strain>
    </source>
</reference>
<evidence type="ECO:0000256" key="2">
    <source>
        <dbReference type="SAM" id="Coils"/>
    </source>
</evidence>
<dbReference type="InterPro" id="IPR000315">
    <property type="entry name" value="Znf_B-box"/>
</dbReference>
<dbReference type="SUPFAM" id="SSF101898">
    <property type="entry name" value="NHL repeat"/>
    <property type="match status" value="1"/>
</dbReference>
<feature type="domain" description="B box-type" evidence="3">
    <location>
        <begin position="71"/>
        <end position="107"/>
    </location>
</feature>
<dbReference type="PANTHER" id="PTHR25462:SF296">
    <property type="entry name" value="MEIOTIC P26, ISOFORM F"/>
    <property type="match status" value="1"/>
</dbReference>
<dbReference type="EMBL" id="CACVKT020006931">
    <property type="protein sequence ID" value="CAC5404333.1"/>
    <property type="molecule type" value="Genomic_DNA"/>
</dbReference>
<gene>
    <name evidence="4" type="ORF">MCOR_38132</name>
</gene>
<protein>
    <recommendedName>
        <fullName evidence="3">B box-type domain-containing protein</fullName>
    </recommendedName>
</protein>
<evidence type="ECO:0000313" key="4">
    <source>
        <dbReference type="EMBL" id="CAC5404333.1"/>
    </source>
</evidence>
<accession>A0A6J8D6I3</accession>
<dbReference type="GO" id="GO:0008270">
    <property type="term" value="F:zinc ion binding"/>
    <property type="evidence" value="ECO:0007669"/>
    <property type="project" value="UniProtKB-KW"/>
</dbReference>
<feature type="coiled-coil region" evidence="2">
    <location>
        <begin position="108"/>
        <end position="142"/>
    </location>
</feature>
<dbReference type="OrthoDB" id="6057449at2759"/>
<name>A0A6J8D6I3_MYTCO</name>
<dbReference type="InterPro" id="IPR047153">
    <property type="entry name" value="TRIM45/56/19-like"/>
</dbReference>
<evidence type="ECO:0000313" key="5">
    <source>
        <dbReference type="Proteomes" id="UP000507470"/>
    </source>
</evidence>
<feature type="domain" description="B box-type" evidence="3">
    <location>
        <begin position="11"/>
        <end position="59"/>
    </location>
</feature>
<keyword evidence="5" id="KW-1185">Reference proteome</keyword>
<evidence type="ECO:0000256" key="1">
    <source>
        <dbReference type="PROSITE-ProRule" id="PRU00024"/>
    </source>
</evidence>
<keyword evidence="1" id="KW-0863">Zinc-finger</keyword>
<dbReference type="CDD" id="cd19757">
    <property type="entry name" value="Bbox1"/>
    <property type="match status" value="1"/>
</dbReference>
<sequence>MAYFQSVHKSQIPINCHLCDSKKNIKWKCVDCGLFICDKCKEGRHLRIKNAQDHNVISIKDVGLHSEKLDFTNIKCTDHSAQSCCLFCKRCDSLVCPTCVSKVHKKHANDLIEISEAYNIKIDELKERQSNIKMEKEKAITRKKHLEQCKNAENAKYNKVIPNILNHGNALKKAIDKYIEELKDEVDEHLKAILKSIDTDLHNLSKSMEHSNEKNREVEILIKTQDVAKFFSEVGRSFKSNEVLVPKSQSSYNSIPNFFPGEITQSNVGVLQSEESPEKLSIAFKILQEYQTELSRVSQIIPCVDNSVWINSSSDGCIINAEPRGRKLTVVSNFKMTVYGMAITQSNNLLLSVHGKSRLQKLNITTGKLTDTDFDVDPLVPISIHTTSGNKVIVVGISEKLRRKAVFLINDKGDHETVYEHDKHNQPLFSYPRSITSTSNGNIQLVDFHKGKKGRVVVLVKGSDMIHSYNGDPKINKHKSFKPQRIVTTSRDNVMVTDLDTEIIHILNSNGCLISWYNTKDIGILHPFSLALTPTGQVYIGCTRQAGSTAKEAKIYEVTISGC</sequence>
<keyword evidence="1" id="KW-0862">Zinc</keyword>
<dbReference type="SUPFAM" id="SSF57845">
    <property type="entry name" value="B-box zinc-binding domain"/>
    <property type="match status" value="1"/>
</dbReference>
<dbReference type="Proteomes" id="UP000507470">
    <property type="component" value="Unassembled WGS sequence"/>
</dbReference>
<evidence type="ECO:0000259" key="3">
    <source>
        <dbReference type="PROSITE" id="PS50119"/>
    </source>
</evidence>
<proteinExistence type="predicted"/>